<feature type="region of interest" description="Disordered" evidence="1">
    <location>
        <begin position="29"/>
        <end position="50"/>
    </location>
</feature>
<sequence length="201" mass="21197">MKRIHSLLLVPVAALALAACGGNGDDSGHHSMNGHSMGPGMGMSSAPATTAGHNAQDVMFAQMMIPHHQQAITMAKQAATKASSPEVKRLAARIQNAQQPEIDKMTGWLKTWGASMPSPGGMHMGEGMMSDQDMKKLDSLSGKAFDKAFLQMMIQHHQGAITMAKTEQAQGSNADAKALAGSIITSQSAEITTMRNLLNGM</sequence>
<dbReference type="PROSITE" id="PS51257">
    <property type="entry name" value="PROKAR_LIPOPROTEIN"/>
    <property type="match status" value="1"/>
</dbReference>
<feature type="domain" description="DUF305" evidence="3">
    <location>
        <begin position="57"/>
        <end position="198"/>
    </location>
</feature>
<dbReference type="PANTHER" id="PTHR36933">
    <property type="entry name" value="SLL0788 PROTEIN"/>
    <property type="match status" value="1"/>
</dbReference>
<feature type="compositionally biased region" description="Low complexity" evidence="1">
    <location>
        <begin position="30"/>
        <end position="45"/>
    </location>
</feature>
<accession>A0ABP3HI61</accession>
<keyword evidence="5" id="KW-1185">Reference proteome</keyword>
<evidence type="ECO:0000313" key="4">
    <source>
        <dbReference type="EMBL" id="GAA0371319.1"/>
    </source>
</evidence>
<name>A0ABP3HI61_9ACTN</name>
<gene>
    <name evidence="4" type="ORF">GCM10010151_71570</name>
</gene>
<evidence type="ECO:0000256" key="1">
    <source>
        <dbReference type="SAM" id="MobiDB-lite"/>
    </source>
</evidence>
<dbReference type="Proteomes" id="UP001501822">
    <property type="component" value="Unassembled WGS sequence"/>
</dbReference>
<reference evidence="5" key="1">
    <citation type="journal article" date="2019" name="Int. J. Syst. Evol. Microbiol.">
        <title>The Global Catalogue of Microorganisms (GCM) 10K type strain sequencing project: providing services to taxonomists for standard genome sequencing and annotation.</title>
        <authorList>
            <consortium name="The Broad Institute Genomics Platform"/>
            <consortium name="The Broad Institute Genome Sequencing Center for Infectious Disease"/>
            <person name="Wu L."/>
            <person name="Ma J."/>
        </authorList>
    </citation>
    <scope>NUCLEOTIDE SEQUENCE [LARGE SCALE GENOMIC DNA]</scope>
    <source>
        <strain evidence="5">JCM 3146</strain>
    </source>
</reference>
<dbReference type="EMBL" id="BAAABM010000070">
    <property type="protein sequence ID" value="GAA0371319.1"/>
    <property type="molecule type" value="Genomic_DNA"/>
</dbReference>
<dbReference type="RefSeq" id="WP_252808649.1">
    <property type="nucleotide sequence ID" value="NZ_BAAABM010000070.1"/>
</dbReference>
<dbReference type="InterPro" id="IPR005183">
    <property type="entry name" value="DUF305_CopM-like"/>
</dbReference>
<organism evidence="4 5">
    <name type="scientific">Actinoallomurus spadix</name>
    <dbReference type="NCBI Taxonomy" id="79912"/>
    <lineage>
        <taxon>Bacteria</taxon>
        <taxon>Bacillati</taxon>
        <taxon>Actinomycetota</taxon>
        <taxon>Actinomycetes</taxon>
        <taxon>Streptosporangiales</taxon>
        <taxon>Thermomonosporaceae</taxon>
        <taxon>Actinoallomurus</taxon>
    </lineage>
</organism>
<evidence type="ECO:0000313" key="5">
    <source>
        <dbReference type="Proteomes" id="UP001501822"/>
    </source>
</evidence>
<comment type="caution">
    <text evidence="4">The sequence shown here is derived from an EMBL/GenBank/DDBJ whole genome shotgun (WGS) entry which is preliminary data.</text>
</comment>
<dbReference type="Gene3D" id="1.20.1260.10">
    <property type="match status" value="1"/>
</dbReference>
<feature type="signal peptide" evidence="2">
    <location>
        <begin position="1"/>
        <end position="18"/>
    </location>
</feature>
<dbReference type="InterPro" id="IPR012347">
    <property type="entry name" value="Ferritin-like"/>
</dbReference>
<protein>
    <submittedName>
        <fullName evidence="4">DUF305 domain-containing protein</fullName>
    </submittedName>
</protein>
<dbReference type="PANTHER" id="PTHR36933:SF1">
    <property type="entry name" value="SLL0788 PROTEIN"/>
    <property type="match status" value="1"/>
</dbReference>
<keyword evidence="2" id="KW-0732">Signal</keyword>
<feature type="chain" id="PRO_5046180330" evidence="2">
    <location>
        <begin position="19"/>
        <end position="201"/>
    </location>
</feature>
<proteinExistence type="predicted"/>
<dbReference type="Pfam" id="PF03713">
    <property type="entry name" value="DUF305"/>
    <property type="match status" value="1"/>
</dbReference>
<evidence type="ECO:0000259" key="3">
    <source>
        <dbReference type="Pfam" id="PF03713"/>
    </source>
</evidence>
<evidence type="ECO:0000256" key="2">
    <source>
        <dbReference type="SAM" id="SignalP"/>
    </source>
</evidence>